<evidence type="ECO:0000256" key="1">
    <source>
        <dbReference type="SAM" id="Phobius"/>
    </source>
</evidence>
<dbReference type="EMBL" id="KN397254">
    <property type="protein sequence ID" value="KHG12189.1"/>
    <property type="molecule type" value="Genomic_DNA"/>
</dbReference>
<evidence type="ECO:0000313" key="2">
    <source>
        <dbReference type="EMBL" id="KHG12189.1"/>
    </source>
</evidence>
<feature type="transmembrane region" description="Helical" evidence="1">
    <location>
        <begin position="52"/>
        <end position="73"/>
    </location>
</feature>
<dbReference type="Proteomes" id="UP000032142">
    <property type="component" value="Unassembled WGS sequence"/>
</dbReference>
<keyword evidence="1" id="KW-1133">Transmembrane helix</keyword>
<evidence type="ECO:0000313" key="3">
    <source>
        <dbReference type="Proteomes" id="UP000032142"/>
    </source>
</evidence>
<accession>A0A0B0NK60</accession>
<dbReference type="AlphaFoldDB" id="A0A0B0NK60"/>
<reference evidence="3" key="1">
    <citation type="submission" date="2014-09" db="EMBL/GenBank/DDBJ databases">
        <authorList>
            <person name="Mudge J."/>
            <person name="Ramaraj T."/>
            <person name="Lindquist I.E."/>
            <person name="Bharti A.K."/>
            <person name="Sundararajan A."/>
            <person name="Cameron C.T."/>
            <person name="Woodward J.E."/>
            <person name="May G.D."/>
            <person name="Brubaker C."/>
            <person name="Broadhvest J."/>
            <person name="Wilkins T.A."/>
        </authorList>
    </citation>
    <scope>NUCLEOTIDE SEQUENCE</scope>
    <source>
        <strain evidence="3">cv. AKA8401</strain>
    </source>
</reference>
<keyword evidence="1" id="KW-0812">Transmembrane</keyword>
<keyword evidence="3" id="KW-1185">Reference proteome</keyword>
<proteinExistence type="predicted"/>
<name>A0A0B0NK60_GOSAR</name>
<organism evidence="2 3">
    <name type="scientific">Gossypium arboreum</name>
    <name type="common">Tree cotton</name>
    <name type="synonym">Gossypium nanking</name>
    <dbReference type="NCBI Taxonomy" id="29729"/>
    <lineage>
        <taxon>Eukaryota</taxon>
        <taxon>Viridiplantae</taxon>
        <taxon>Streptophyta</taxon>
        <taxon>Embryophyta</taxon>
        <taxon>Tracheophyta</taxon>
        <taxon>Spermatophyta</taxon>
        <taxon>Magnoliopsida</taxon>
        <taxon>eudicotyledons</taxon>
        <taxon>Gunneridae</taxon>
        <taxon>Pentapetalae</taxon>
        <taxon>rosids</taxon>
        <taxon>malvids</taxon>
        <taxon>Malvales</taxon>
        <taxon>Malvaceae</taxon>
        <taxon>Malvoideae</taxon>
        <taxon>Gossypium</taxon>
    </lineage>
</organism>
<gene>
    <name evidence="2" type="ORF">F383_17476</name>
</gene>
<sequence>MITVFKHICLMTGNGLNRKCFNTLKSWHIKPFSVKENLIREKTCTKCRRPHLIIVLLFPSLFRTIAAFSRVSINRML</sequence>
<protein>
    <submittedName>
        <fullName evidence="2">Uncharacterized protein</fullName>
    </submittedName>
</protein>
<keyword evidence="1" id="KW-0472">Membrane</keyword>